<keyword evidence="13" id="KW-0175">Coiled coil</keyword>
<evidence type="ECO:0000256" key="12">
    <source>
        <dbReference type="RuleBase" id="RU004478"/>
    </source>
</evidence>
<feature type="coiled-coil region" evidence="13">
    <location>
        <begin position="73"/>
        <end position="114"/>
    </location>
</feature>
<dbReference type="PANTHER" id="PTHR21237:SF23">
    <property type="entry name" value="GRPE PROTEIN HOMOLOG, MITOCHONDRIAL"/>
    <property type="match status" value="1"/>
</dbReference>
<evidence type="ECO:0000256" key="2">
    <source>
        <dbReference type="ARBA" id="ARBA00009054"/>
    </source>
</evidence>
<keyword evidence="5 10" id="KW-0346">Stress response</keyword>
<keyword evidence="16" id="KW-1185">Reference proteome</keyword>
<keyword evidence="4 10" id="KW-0963">Cytoplasm</keyword>
<dbReference type="InterPro" id="IPR009012">
    <property type="entry name" value="GrpE_head"/>
</dbReference>
<dbReference type="SUPFAM" id="SSF58014">
    <property type="entry name" value="Coiled-coil domain of nucleotide exchange factor GrpE"/>
    <property type="match status" value="1"/>
</dbReference>
<dbReference type="OrthoDB" id="9812586at2"/>
<keyword evidence="6 10" id="KW-0143">Chaperone</keyword>
<evidence type="ECO:0000256" key="14">
    <source>
        <dbReference type="SAM" id="MobiDB-lite"/>
    </source>
</evidence>
<reference evidence="15 16" key="1">
    <citation type="submission" date="2020-01" db="EMBL/GenBank/DDBJ databases">
        <title>Whole genome sequence of Heliobacterium gestii DSM 11169.</title>
        <authorList>
            <person name="Kyndt J.A."/>
            <person name="Meyer T.E."/>
        </authorList>
    </citation>
    <scope>NUCLEOTIDE SEQUENCE [LARGE SCALE GENOMIC DNA]</scope>
    <source>
        <strain evidence="15 16">DSM 11169</strain>
    </source>
</reference>
<comment type="subunit">
    <text evidence="3 10">Homodimer.</text>
</comment>
<evidence type="ECO:0000256" key="8">
    <source>
        <dbReference type="ARBA" id="ARBA00072274"/>
    </source>
</evidence>
<comment type="subcellular location">
    <subcellularLocation>
        <location evidence="1 10">Cytoplasm</location>
    </subcellularLocation>
</comment>
<dbReference type="PANTHER" id="PTHR21237">
    <property type="entry name" value="GRPE PROTEIN"/>
    <property type="match status" value="1"/>
</dbReference>
<dbReference type="SUPFAM" id="SSF51064">
    <property type="entry name" value="Head domain of nucleotide exchange factor GrpE"/>
    <property type="match status" value="1"/>
</dbReference>
<evidence type="ECO:0000256" key="1">
    <source>
        <dbReference type="ARBA" id="ARBA00004496"/>
    </source>
</evidence>
<dbReference type="GO" id="GO:0000774">
    <property type="term" value="F:adenyl-nucleotide exchange factor activity"/>
    <property type="evidence" value="ECO:0007669"/>
    <property type="project" value="InterPro"/>
</dbReference>
<organism evidence="15 16">
    <name type="scientific">Heliomicrobium gestii</name>
    <name type="common">Heliobacterium gestii</name>
    <dbReference type="NCBI Taxonomy" id="2699"/>
    <lineage>
        <taxon>Bacteria</taxon>
        <taxon>Bacillati</taxon>
        <taxon>Bacillota</taxon>
        <taxon>Clostridia</taxon>
        <taxon>Eubacteriales</taxon>
        <taxon>Heliobacteriaceae</taxon>
        <taxon>Heliomicrobium</taxon>
    </lineage>
</organism>
<dbReference type="InterPro" id="IPR013805">
    <property type="entry name" value="GrpE_CC"/>
</dbReference>
<evidence type="ECO:0000256" key="5">
    <source>
        <dbReference type="ARBA" id="ARBA00023016"/>
    </source>
</evidence>
<dbReference type="GO" id="GO:0006457">
    <property type="term" value="P:protein folding"/>
    <property type="evidence" value="ECO:0007669"/>
    <property type="project" value="InterPro"/>
</dbReference>
<gene>
    <name evidence="10 15" type="primary">grpE</name>
    <name evidence="15" type="ORF">GTO89_14665</name>
</gene>
<dbReference type="Proteomes" id="UP000471031">
    <property type="component" value="Unassembled WGS sequence"/>
</dbReference>
<dbReference type="AlphaFoldDB" id="A0A845LFT3"/>
<protein>
    <recommendedName>
        <fullName evidence="8 10">Protein GrpE</fullName>
    </recommendedName>
    <alternativeName>
        <fullName evidence="9 10">HSP-70 cofactor</fullName>
    </alternativeName>
</protein>
<dbReference type="PRINTS" id="PR00773">
    <property type="entry name" value="GRPEPROTEIN"/>
</dbReference>
<feature type="compositionally biased region" description="Low complexity" evidence="14">
    <location>
        <begin position="20"/>
        <end position="35"/>
    </location>
</feature>
<dbReference type="GO" id="GO:0042803">
    <property type="term" value="F:protein homodimerization activity"/>
    <property type="evidence" value="ECO:0007669"/>
    <property type="project" value="InterPro"/>
</dbReference>
<dbReference type="GO" id="GO:0051087">
    <property type="term" value="F:protein-folding chaperone binding"/>
    <property type="evidence" value="ECO:0007669"/>
    <property type="project" value="InterPro"/>
</dbReference>
<dbReference type="NCBIfam" id="NF010738">
    <property type="entry name" value="PRK14140.1"/>
    <property type="match status" value="1"/>
</dbReference>
<evidence type="ECO:0000256" key="11">
    <source>
        <dbReference type="RuleBase" id="RU000639"/>
    </source>
</evidence>
<accession>A0A845LFT3</accession>
<evidence type="ECO:0000256" key="4">
    <source>
        <dbReference type="ARBA" id="ARBA00022490"/>
    </source>
</evidence>
<feature type="compositionally biased region" description="Acidic residues" evidence="14">
    <location>
        <begin position="47"/>
        <end position="61"/>
    </location>
</feature>
<dbReference type="RefSeq" id="WP_161262839.1">
    <property type="nucleotide sequence ID" value="NZ_JAFBDC010000014.1"/>
</dbReference>
<dbReference type="CDD" id="cd00446">
    <property type="entry name" value="GrpE"/>
    <property type="match status" value="1"/>
</dbReference>
<evidence type="ECO:0000313" key="15">
    <source>
        <dbReference type="EMBL" id="MZP44274.1"/>
    </source>
</evidence>
<comment type="caution">
    <text evidence="15">The sequence shown here is derived from an EMBL/GenBank/DDBJ whole genome shotgun (WGS) entry which is preliminary data.</text>
</comment>
<evidence type="ECO:0000256" key="9">
    <source>
        <dbReference type="ARBA" id="ARBA00076414"/>
    </source>
</evidence>
<comment type="similarity">
    <text evidence="2 10 12">Belongs to the GrpE family.</text>
</comment>
<dbReference type="Pfam" id="PF01025">
    <property type="entry name" value="GrpE"/>
    <property type="match status" value="1"/>
</dbReference>
<evidence type="ECO:0000256" key="7">
    <source>
        <dbReference type="ARBA" id="ARBA00053401"/>
    </source>
</evidence>
<feature type="region of interest" description="Disordered" evidence="14">
    <location>
        <begin position="1"/>
        <end position="65"/>
    </location>
</feature>
<comment type="function">
    <text evidence="7 10 11">Participates actively in the response to hyperosmotic and heat shock by preventing the aggregation of stress-denatured proteins, in association with DnaK and GrpE. It is the nucleotide exchange factor for DnaK and may function as a thermosensor. Unfolded proteins bind initially to DnaJ; upon interaction with the DnaJ-bound protein, DnaK hydrolyzes its bound ATP, resulting in the formation of a stable complex. GrpE releases ADP from DnaK; ATP binding to DnaK triggers the release of the substrate protein, thus completing the reaction cycle. Several rounds of ATP-dependent interactions between DnaJ, DnaK and GrpE are required for fully efficient folding.</text>
</comment>
<dbReference type="HAMAP" id="MF_01151">
    <property type="entry name" value="GrpE"/>
    <property type="match status" value="1"/>
</dbReference>
<dbReference type="InterPro" id="IPR000740">
    <property type="entry name" value="GrpE"/>
</dbReference>
<evidence type="ECO:0000256" key="3">
    <source>
        <dbReference type="ARBA" id="ARBA00011738"/>
    </source>
</evidence>
<evidence type="ECO:0000256" key="6">
    <source>
        <dbReference type="ARBA" id="ARBA00023186"/>
    </source>
</evidence>
<sequence>MTIEEKKDHNKIDAEASGDNAAVNRSASEAAAEAAGQPEKGAVAQDEATEAAVDGDDISLSEEERQAAAAEEFGRFISEVAKTREELDKAKQELQDWENRYLRLQADFDNFRRRTRQEKEELGTYANEGLVKKLLPVLDNFQRALAAMEKAGAAENLLSGVAMIERQFTDILTKEGLQAMEAVGADFDPQSHEAVMFGEADERFADGMIMEELQKGYLFKSKVLRPAMVKVAKGG</sequence>
<dbReference type="PROSITE" id="PS01071">
    <property type="entry name" value="GRPE"/>
    <property type="match status" value="1"/>
</dbReference>
<dbReference type="GO" id="GO:0005737">
    <property type="term" value="C:cytoplasm"/>
    <property type="evidence" value="ECO:0007669"/>
    <property type="project" value="UniProtKB-SubCell"/>
</dbReference>
<dbReference type="Gene3D" id="2.30.22.10">
    <property type="entry name" value="Head domain of nucleotide exchange factor GrpE"/>
    <property type="match status" value="1"/>
</dbReference>
<dbReference type="GO" id="GO:0051082">
    <property type="term" value="F:unfolded protein binding"/>
    <property type="evidence" value="ECO:0007669"/>
    <property type="project" value="TreeGrafter"/>
</dbReference>
<evidence type="ECO:0000256" key="13">
    <source>
        <dbReference type="SAM" id="Coils"/>
    </source>
</evidence>
<proteinExistence type="inferred from homology"/>
<dbReference type="FunFam" id="2.30.22.10:FF:000001">
    <property type="entry name" value="Protein GrpE"/>
    <property type="match status" value="1"/>
</dbReference>
<name>A0A845LFT3_HELGE</name>
<dbReference type="Gene3D" id="3.90.20.20">
    <property type="match status" value="1"/>
</dbReference>
<evidence type="ECO:0000256" key="10">
    <source>
        <dbReference type="HAMAP-Rule" id="MF_01151"/>
    </source>
</evidence>
<dbReference type="EMBL" id="WXEX01000014">
    <property type="protein sequence ID" value="MZP44274.1"/>
    <property type="molecule type" value="Genomic_DNA"/>
</dbReference>
<evidence type="ECO:0000313" key="16">
    <source>
        <dbReference type="Proteomes" id="UP000471031"/>
    </source>
</evidence>
<feature type="compositionally biased region" description="Basic and acidic residues" evidence="14">
    <location>
        <begin position="1"/>
        <end position="14"/>
    </location>
</feature>